<organism evidence="2 3">
    <name type="scientific">Carya illinoinensis</name>
    <name type="common">Pecan</name>
    <dbReference type="NCBI Taxonomy" id="32201"/>
    <lineage>
        <taxon>Eukaryota</taxon>
        <taxon>Viridiplantae</taxon>
        <taxon>Streptophyta</taxon>
        <taxon>Embryophyta</taxon>
        <taxon>Tracheophyta</taxon>
        <taxon>Spermatophyta</taxon>
        <taxon>Magnoliopsida</taxon>
        <taxon>eudicotyledons</taxon>
        <taxon>Gunneridae</taxon>
        <taxon>Pentapetalae</taxon>
        <taxon>rosids</taxon>
        <taxon>fabids</taxon>
        <taxon>Fagales</taxon>
        <taxon>Juglandaceae</taxon>
        <taxon>Carya</taxon>
    </lineage>
</organism>
<name>A0A922JIP0_CARIL</name>
<dbReference type="PANTHER" id="PTHR47290">
    <property type="entry name" value="RING FINGER PROTEIN"/>
    <property type="match status" value="1"/>
</dbReference>
<evidence type="ECO:0000256" key="1">
    <source>
        <dbReference type="SAM" id="MobiDB-lite"/>
    </source>
</evidence>
<evidence type="ECO:0000313" key="3">
    <source>
        <dbReference type="Proteomes" id="UP000811246"/>
    </source>
</evidence>
<protein>
    <recommendedName>
        <fullName evidence="4">Protein LAX PANICLE 2-like</fullName>
    </recommendedName>
</protein>
<reference evidence="2" key="1">
    <citation type="submission" date="2021-01" db="EMBL/GenBank/DDBJ databases">
        <authorList>
            <person name="Lovell J.T."/>
            <person name="Bentley N."/>
            <person name="Bhattarai G."/>
            <person name="Jenkins J.W."/>
            <person name="Sreedasyam A."/>
            <person name="Alarcon Y."/>
            <person name="Bock C."/>
            <person name="Boston L."/>
            <person name="Carlson J."/>
            <person name="Cervantes K."/>
            <person name="Clermont K."/>
            <person name="Krom N."/>
            <person name="Kubenka K."/>
            <person name="Mamidi S."/>
            <person name="Mattison C."/>
            <person name="Monteros M."/>
            <person name="Pisani C."/>
            <person name="Plott C."/>
            <person name="Rajasekar S."/>
            <person name="Rhein H.S."/>
            <person name="Rohla C."/>
            <person name="Song M."/>
            <person name="Hilaire R.S."/>
            <person name="Shu S."/>
            <person name="Wells L."/>
            <person name="Wang X."/>
            <person name="Webber J."/>
            <person name="Heerema R.J."/>
            <person name="Klein P."/>
            <person name="Conner P."/>
            <person name="Grauke L."/>
            <person name="Grimwood J."/>
            <person name="Schmutz J."/>
            <person name="Randall J.J."/>
        </authorList>
    </citation>
    <scope>NUCLEOTIDE SEQUENCE</scope>
    <source>
        <tissue evidence="2">Leaf</tissue>
    </source>
</reference>
<evidence type="ECO:0000313" key="2">
    <source>
        <dbReference type="EMBL" id="KAG6708953.1"/>
    </source>
</evidence>
<dbReference type="EMBL" id="CM031830">
    <property type="protein sequence ID" value="KAG6708953.1"/>
    <property type="molecule type" value="Genomic_DNA"/>
</dbReference>
<feature type="region of interest" description="Disordered" evidence="1">
    <location>
        <begin position="108"/>
        <end position="128"/>
    </location>
</feature>
<comment type="caution">
    <text evidence="2">The sequence shown here is derived from an EMBL/GenBank/DDBJ whole genome shotgun (WGS) entry which is preliminary data.</text>
</comment>
<evidence type="ECO:0008006" key="4">
    <source>
        <dbReference type="Google" id="ProtNLM"/>
    </source>
</evidence>
<proteinExistence type="predicted"/>
<dbReference type="PANTHER" id="PTHR47290:SF4">
    <property type="entry name" value="RING FINGER PROTEIN"/>
    <property type="match status" value="1"/>
</dbReference>
<sequence>MTSMVPAAQTLSKQQHLHISGDYAGCGTGANYREDFDLMSRTVEGYAYFSTESCLGSDPVVGDQNMAEDESRTNSSLNEAATSSKDLIHQEERDEGWLKLSIGGHAACSHNSKHDDHQANPTARRGSGSIELDLLPGGSTSQQARPLAPIFHVPEFRVPRATSFSTSLFFQHPASSTSNFPHHQEINWAAFRPIRHNIGSTASSSTSSSSSLMPFGSYFAQPPLQLQSMMDVAGPSLDFRVIDPPRRPHSGIWFMLRASQNQTKEPFLPQIPKNYLRIKDGRMTVRLLMKYLVNKLKLDSESEIQITCRGQELQPFLTLQHVRDNIWQSINSSPRRTPEAVLTLLPPGDSSSSTTDDDHVMVLYYGRSAA</sequence>
<feature type="compositionally biased region" description="Polar residues" evidence="1">
    <location>
        <begin position="73"/>
        <end position="85"/>
    </location>
</feature>
<dbReference type="InterPro" id="IPR044171">
    <property type="entry name" value="LAX2-like"/>
</dbReference>
<gene>
    <name evidence="2" type="ORF">I3842_06G108100</name>
</gene>
<accession>A0A922JIP0</accession>
<dbReference type="Proteomes" id="UP000811246">
    <property type="component" value="Chromosome 6"/>
</dbReference>
<feature type="region of interest" description="Disordered" evidence="1">
    <location>
        <begin position="62"/>
        <end position="85"/>
    </location>
</feature>
<dbReference type="AlphaFoldDB" id="A0A922JIP0"/>